<feature type="transmembrane region" description="Helical" evidence="1">
    <location>
        <begin position="66"/>
        <end position="87"/>
    </location>
</feature>
<organism evidence="2 3">
    <name type="scientific">Methylomonas lenta</name>
    <dbReference type="NCBI Taxonomy" id="980561"/>
    <lineage>
        <taxon>Bacteria</taxon>
        <taxon>Pseudomonadati</taxon>
        <taxon>Pseudomonadota</taxon>
        <taxon>Gammaproteobacteria</taxon>
        <taxon>Methylococcales</taxon>
        <taxon>Methylococcaceae</taxon>
        <taxon>Methylomonas</taxon>
    </lineage>
</organism>
<feature type="transmembrane region" description="Helical" evidence="1">
    <location>
        <begin position="195"/>
        <end position="219"/>
    </location>
</feature>
<reference evidence="2 3" key="1">
    <citation type="submission" date="2016-03" db="EMBL/GenBank/DDBJ databases">
        <authorList>
            <person name="Ploux O."/>
        </authorList>
    </citation>
    <scope>NUCLEOTIDE SEQUENCE [LARGE SCALE GENOMIC DNA]</scope>
    <source>
        <strain evidence="2 3">R-45370</strain>
    </source>
</reference>
<keyword evidence="1" id="KW-1133">Transmembrane helix</keyword>
<feature type="transmembrane region" description="Helical" evidence="1">
    <location>
        <begin position="162"/>
        <end position="183"/>
    </location>
</feature>
<dbReference type="STRING" id="980561.A1359_08385"/>
<feature type="transmembrane region" description="Helical" evidence="1">
    <location>
        <begin position="231"/>
        <end position="251"/>
    </location>
</feature>
<name>A0A177NGM7_9GAMM</name>
<comment type="caution">
    <text evidence="2">The sequence shown here is derived from an EMBL/GenBank/DDBJ whole genome shotgun (WGS) entry which is preliminary data.</text>
</comment>
<evidence type="ECO:0000313" key="2">
    <source>
        <dbReference type="EMBL" id="OAI16349.1"/>
    </source>
</evidence>
<gene>
    <name evidence="2" type="ORF">A1359_08385</name>
</gene>
<proteinExistence type="predicted"/>
<feature type="transmembrane region" description="Helical" evidence="1">
    <location>
        <begin position="137"/>
        <end position="155"/>
    </location>
</feature>
<evidence type="ECO:0000256" key="1">
    <source>
        <dbReference type="SAM" id="Phobius"/>
    </source>
</evidence>
<dbReference type="EMBL" id="LUUI01000096">
    <property type="protein sequence ID" value="OAI16349.1"/>
    <property type="molecule type" value="Genomic_DNA"/>
</dbReference>
<evidence type="ECO:0000313" key="3">
    <source>
        <dbReference type="Proteomes" id="UP000078476"/>
    </source>
</evidence>
<dbReference type="Proteomes" id="UP000078476">
    <property type="component" value="Unassembled WGS sequence"/>
</dbReference>
<sequence>MFFNVLFHQLLLMFSFVENKEVRLQEIQSIRAEIAQNAEFDKAFIIMNALAAIIASYALLADSSSGVIGAMLVAMLLSPIAGVSLSLVDGDSVLFRRSIRSLGGGIGIVILCSLAVGLLHTDMPAGKELLSRTHPNYLDLMIALAGGAVGAYAVISPRVINAVVGVAIATALVPPLCSGTIFAARGEWENAGGAYLLAFANIVAIQFSSSIILWLAGFHQAVDRFYRNKKVVWLNAVSFLLIALLFAALGANTKIILSQVLYETNIRKVLNKEMKNFPGAYMSDARINQEDDKNLVRIVVRSPYAFSASEVGGIEAKLPTAPNQLPVELRLRHIKVEVMTKEGPKFDLKLSHYSQPLSNIESIEPP</sequence>
<protein>
    <recommendedName>
        <fullName evidence="4">TIGR00341 family protein</fullName>
    </recommendedName>
</protein>
<keyword evidence="1" id="KW-0812">Transmembrane</keyword>
<feature type="transmembrane region" description="Helical" evidence="1">
    <location>
        <begin position="99"/>
        <end position="117"/>
    </location>
</feature>
<dbReference type="PANTHER" id="PTHR20992:SF9">
    <property type="entry name" value="AT15442P-RELATED"/>
    <property type="match status" value="1"/>
</dbReference>
<evidence type="ECO:0008006" key="4">
    <source>
        <dbReference type="Google" id="ProtNLM"/>
    </source>
</evidence>
<accession>A0A177NGM7</accession>
<dbReference type="Pfam" id="PF04087">
    <property type="entry name" value="DUF389"/>
    <property type="match status" value="1"/>
</dbReference>
<keyword evidence="3" id="KW-1185">Reference proteome</keyword>
<dbReference type="PANTHER" id="PTHR20992">
    <property type="entry name" value="AT15442P-RELATED"/>
    <property type="match status" value="1"/>
</dbReference>
<feature type="transmembrane region" description="Helical" evidence="1">
    <location>
        <begin position="43"/>
        <end position="60"/>
    </location>
</feature>
<dbReference type="InterPro" id="IPR005240">
    <property type="entry name" value="DUF389"/>
</dbReference>
<keyword evidence="1" id="KW-0472">Membrane</keyword>
<dbReference type="AlphaFoldDB" id="A0A177NGM7"/>